<comment type="caution">
    <text evidence="1">The sequence shown here is derived from an EMBL/GenBank/DDBJ whole genome shotgun (WGS) entry which is preliminary data.</text>
</comment>
<dbReference type="Proteomes" id="UP001321473">
    <property type="component" value="Unassembled WGS sequence"/>
</dbReference>
<reference evidence="1 2" key="1">
    <citation type="journal article" date="2023" name="Arcadia Sci">
        <title>De novo assembly of a long-read Amblyomma americanum tick genome.</title>
        <authorList>
            <person name="Chou S."/>
            <person name="Poskanzer K.E."/>
            <person name="Rollins M."/>
            <person name="Thuy-Boun P.S."/>
        </authorList>
    </citation>
    <scope>NUCLEOTIDE SEQUENCE [LARGE SCALE GENOMIC DNA]</scope>
    <source>
        <strain evidence="1">F_SG_1</strain>
        <tissue evidence="1">Salivary glands</tissue>
    </source>
</reference>
<organism evidence="1 2">
    <name type="scientific">Amblyomma americanum</name>
    <name type="common">Lone star tick</name>
    <dbReference type="NCBI Taxonomy" id="6943"/>
    <lineage>
        <taxon>Eukaryota</taxon>
        <taxon>Metazoa</taxon>
        <taxon>Ecdysozoa</taxon>
        <taxon>Arthropoda</taxon>
        <taxon>Chelicerata</taxon>
        <taxon>Arachnida</taxon>
        <taxon>Acari</taxon>
        <taxon>Parasitiformes</taxon>
        <taxon>Ixodida</taxon>
        <taxon>Ixodoidea</taxon>
        <taxon>Ixodidae</taxon>
        <taxon>Amblyomminae</taxon>
        <taxon>Amblyomma</taxon>
    </lineage>
</organism>
<gene>
    <name evidence="1" type="ORF">V5799_005200</name>
</gene>
<sequence>MTTSTRGSSYKLSGFHELLSWCTVSFKESLPRTKVCRLCGVVPPVINLLPCRHGVCDFCKTLTLKGTPKCPIDGERFKETDVLKLECSLGDLTEREVYCPNNGGNRTGCTFSGKLLDLWKHLSEDCMNAQVQCPQCGEGFARRGIIAHHSRCEGMNSRSASTAMRGRPRPYERPIYYQWSATDGRRTVGFETMEQDNGIPCEAEDHFSQPEYAGPSVARHPPAMELEGRADNNCNTNHETRFVDCVKVVFLNQVEGVSKCNLSTMRMT</sequence>
<keyword evidence="2" id="KW-1185">Reference proteome</keyword>
<accession>A0AAQ4DZX8</accession>
<dbReference type="Gene3D" id="3.30.40.10">
    <property type="entry name" value="Zinc/RING finger domain, C3HC4 (zinc finger)"/>
    <property type="match status" value="1"/>
</dbReference>
<proteinExistence type="predicted"/>
<dbReference type="AlphaFoldDB" id="A0AAQ4DZX8"/>
<protein>
    <recommendedName>
        <fullName evidence="3">Tnf receptor-associated factor</fullName>
    </recommendedName>
</protein>
<dbReference type="EMBL" id="JARKHS020024630">
    <property type="protein sequence ID" value="KAK8768018.1"/>
    <property type="molecule type" value="Genomic_DNA"/>
</dbReference>
<evidence type="ECO:0000313" key="2">
    <source>
        <dbReference type="Proteomes" id="UP001321473"/>
    </source>
</evidence>
<name>A0AAQ4DZX8_AMBAM</name>
<dbReference type="InterPro" id="IPR013083">
    <property type="entry name" value="Znf_RING/FYVE/PHD"/>
</dbReference>
<evidence type="ECO:0000313" key="1">
    <source>
        <dbReference type="EMBL" id="KAK8768018.1"/>
    </source>
</evidence>
<evidence type="ECO:0008006" key="3">
    <source>
        <dbReference type="Google" id="ProtNLM"/>
    </source>
</evidence>
<dbReference type="SUPFAM" id="SSF57850">
    <property type="entry name" value="RING/U-box"/>
    <property type="match status" value="1"/>
</dbReference>